<dbReference type="PROSITE" id="PS51078">
    <property type="entry name" value="ICLR_ED"/>
    <property type="match status" value="1"/>
</dbReference>
<name>A0A5M6IYL6_9PROT</name>
<feature type="domain" description="HTH iclR-type" evidence="4">
    <location>
        <begin position="9"/>
        <end position="71"/>
    </location>
</feature>
<keyword evidence="7" id="KW-1185">Reference proteome</keyword>
<dbReference type="OrthoDB" id="6057486at2"/>
<evidence type="ECO:0000259" key="4">
    <source>
        <dbReference type="PROSITE" id="PS51077"/>
    </source>
</evidence>
<sequence>MVENGKNLVQSAAKVFAVLRAFDPTLPELTISEVAARAGLDRGTAFRLIHTLVSLGYLCAVPTSKRFRLTLKCLELGYLALASQDLPAHAAPLLRECVPALADAGSLAILDGPDVVYLERVQSGQMRQDIDRRPGRRIPVYAAAIGQVQLAYLPQPRQVALLESVERVKLSERTLTDLDALLARLRDIRARGYAVSDGENAYGLRTVAAPVLDATGSPIAGISFTIDAARAPLAEFVAAALPAAQRIAGELSTAVRLSAGAISVGATS</sequence>
<reference evidence="6 7" key="1">
    <citation type="submission" date="2019-09" db="EMBL/GenBank/DDBJ databases">
        <title>Genome sequence of Rhodovastum atsumiense, a diverse member of the Acetobacteraceae family of non-sulfur purple photosynthetic bacteria.</title>
        <authorList>
            <person name="Meyer T."/>
            <person name="Kyndt J."/>
        </authorList>
    </citation>
    <scope>NUCLEOTIDE SEQUENCE [LARGE SCALE GENOMIC DNA]</scope>
    <source>
        <strain evidence="6 7">DSM 21279</strain>
    </source>
</reference>
<evidence type="ECO:0000313" key="6">
    <source>
        <dbReference type="EMBL" id="KAA5613433.1"/>
    </source>
</evidence>
<dbReference type="RefSeq" id="WP_150039544.1">
    <property type="nucleotide sequence ID" value="NZ_OW485601.1"/>
</dbReference>
<dbReference type="InterPro" id="IPR036388">
    <property type="entry name" value="WH-like_DNA-bd_sf"/>
</dbReference>
<dbReference type="PROSITE" id="PS51077">
    <property type="entry name" value="HTH_ICLR"/>
    <property type="match status" value="1"/>
</dbReference>
<evidence type="ECO:0000313" key="7">
    <source>
        <dbReference type="Proteomes" id="UP000325255"/>
    </source>
</evidence>
<dbReference type="InterPro" id="IPR029016">
    <property type="entry name" value="GAF-like_dom_sf"/>
</dbReference>
<dbReference type="SUPFAM" id="SSF46785">
    <property type="entry name" value="Winged helix' DNA-binding domain"/>
    <property type="match status" value="1"/>
</dbReference>
<dbReference type="GO" id="GO:0003700">
    <property type="term" value="F:DNA-binding transcription factor activity"/>
    <property type="evidence" value="ECO:0007669"/>
    <property type="project" value="TreeGrafter"/>
</dbReference>
<dbReference type="AlphaFoldDB" id="A0A5M6IYL6"/>
<dbReference type="Pfam" id="PF09339">
    <property type="entry name" value="HTH_IclR"/>
    <property type="match status" value="1"/>
</dbReference>
<accession>A0A5M6IYL6</accession>
<evidence type="ECO:0000256" key="3">
    <source>
        <dbReference type="ARBA" id="ARBA00023163"/>
    </source>
</evidence>
<dbReference type="GO" id="GO:0003677">
    <property type="term" value="F:DNA binding"/>
    <property type="evidence" value="ECO:0007669"/>
    <property type="project" value="UniProtKB-KW"/>
</dbReference>
<dbReference type="PANTHER" id="PTHR30136">
    <property type="entry name" value="HELIX-TURN-HELIX TRANSCRIPTIONAL REGULATOR, ICLR FAMILY"/>
    <property type="match status" value="1"/>
</dbReference>
<organism evidence="6 7">
    <name type="scientific">Rhodovastum atsumiense</name>
    <dbReference type="NCBI Taxonomy" id="504468"/>
    <lineage>
        <taxon>Bacteria</taxon>
        <taxon>Pseudomonadati</taxon>
        <taxon>Pseudomonadota</taxon>
        <taxon>Alphaproteobacteria</taxon>
        <taxon>Acetobacterales</taxon>
        <taxon>Acetobacteraceae</taxon>
        <taxon>Rhodovastum</taxon>
    </lineage>
</organism>
<comment type="caution">
    <text evidence="6">The sequence shown here is derived from an EMBL/GenBank/DDBJ whole genome shotgun (WGS) entry which is preliminary data.</text>
</comment>
<dbReference type="SMART" id="SM00346">
    <property type="entry name" value="HTH_ICLR"/>
    <property type="match status" value="1"/>
</dbReference>
<dbReference type="Pfam" id="PF01614">
    <property type="entry name" value="IclR_C"/>
    <property type="match status" value="1"/>
</dbReference>
<protein>
    <submittedName>
        <fullName evidence="6">Helix-turn-helix domain-containing protein</fullName>
    </submittedName>
</protein>
<feature type="domain" description="IclR-ED" evidence="5">
    <location>
        <begin position="72"/>
        <end position="257"/>
    </location>
</feature>
<dbReference type="Gene3D" id="1.10.10.10">
    <property type="entry name" value="Winged helix-like DNA-binding domain superfamily/Winged helix DNA-binding domain"/>
    <property type="match status" value="1"/>
</dbReference>
<dbReference type="PANTHER" id="PTHR30136:SF34">
    <property type="entry name" value="TRANSCRIPTIONAL REGULATOR"/>
    <property type="match status" value="1"/>
</dbReference>
<keyword evidence="3" id="KW-0804">Transcription</keyword>
<dbReference type="EMBL" id="VWPK01000006">
    <property type="protein sequence ID" value="KAA5613433.1"/>
    <property type="molecule type" value="Genomic_DNA"/>
</dbReference>
<evidence type="ECO:0000256" key="2">
    <source>
        <dbReference type="ARBA" id="ARBA00023125"/>
    </source>
</evidence>
<gene>
    <name evidence="6" type="ORF">F1189_05080</name>
</gene>
<dbReference type="GO" id="GO:0045892">
    <property type="term" value="P:negative regulation of DNA-templated transcription"/>
    <property type="evidence" value="ECO:0007669"/>
    <property type="project" value="TreeGrafter"/>
</dbReference>
<dbReference type="InterPro" id="IPR050707">
    <property type="entry name" value="HTH_MetabolicPath_Reg"/>
</dbReference>
<dbReference type="Gene3D" id="3.30.450.40">
    <property type="match status" value="1"/>
</dbReference>
<dbReference type="Proteomes" id="UP000325255">
    <property type="component" value="Unassembled WGS sequence"/>
</dbReference>
<dbReference type="InterPro" id="IPR014757">
    <property type="entry name" value="Tscrpt_reg_IclR_C"/>
</dbReference>
<evidence type="ECO:0000256" key="1">
    <source>
        <dbReference type="ARBA" id="ARBA00023015"/>
    </source>
</evidence>
<keyword evidence="1" id="KW-0805">Transcription regulation</keyword>
<proteinExistence type="predicted"/>
<keyword evidence="2" id="KW-0238">DNA-binding</keyword>
<evidence type="ECO:0000259" key="5">
    <source>
        <dbReference type="PROSITE" id="PS51078"/>
    </source>
</evidence>
<dbReference type="InterPro" id="IPR036390">
    <property type="entry name" value="WH_DNA-bd_sf"/>
</dbReference>
<dbReference type="SUPFAM" id="SSF55781">
    <property type="entry name" value="GAF domain-like"/>
    <property type="match status" value="1"/>
</dbReference>
<dbReference type="InterPro" id="IPR005471">
    <property type="entry name" value="Tscrpt_reg_IclR_N"/>
</dbReference>